<dbReference type="SUPFAM" id="SSF46785">
    <property type="entry name" value="Winged helix' DNA-binding domain"/>
    <property type="match status" value="1"/>
</dbReference>
<dbReference type="CDD" id="cd05466">
    <property type="entry name" value="PBP2_LTTR_substrate"/>
    <property type="match status" value="1"/>
</dbReference>
<dbReference type="InterPro" id="IPR000847">
    <property type="entry name" value="LysR_HTH_N"/>
</dbReference>
<gene>
    <name evidence="6" type="ORF">N0K08_10340</name>
</gene>
<name>A0ABT2PKN6_9BURK</name>
<dbReference type="Gene3D" id="3.40.190.10">
    <property type="entry name" value="Periplasmic binding protein-like II"/>
    <property type="match status" value="2"/>
</dbReference>
<comment type="caution">
    <text evidence="6">The sequence shown here is derived from an EMBL/GenBank/DDBJ whole genome shotgun (WGS) entry which is preliminary data.</text>
</comment>
<reference evidence="6 7" key="1">
    <citation type="submission" date="2022-09" db="EMBL/GenBank/DDBJ databases">
        <title>Draft genome of isolate Be4.</title>
        <authorList>
            <person name="Sanchez-Castro I."/>
            <person name="Martinez-Rodriguez P."/>
            <person name="Descostes M."/>
            <person name="Merroun M."/>
        </authorList>
    </citation>
    <scope>NUCLEOTIDE SEQUENCE [LARGE SCALE GENOMIC DNA]</scope>
    <source>
        <strain evidence="6 7">Be4</strain>
    </source>
</reference>
<accession>A0ABT2PKN6</accession>
<evidence type="ECO:0000256" key="4">
    <source>
        <dbReference type="ARBA" id="ARBA00023163"/>
    </source>
</evidence>
<evidence type="ECO:0000256" key="2">
    <source>
        <dbReference type="ARBA" id="ARBA00023015"/>
    </source>
</evidence>
<dbReference type="InterPro" id="IPR036388">
    <property type="entry name" value="WH-like_DNA-bd_sf"/>
</dbReference>
<evidence type="ECO:0000259" key="5">
    <source>
        <dbReference type="PROSITE" id="PS50931"/>
    </source>
</evidence>
<dbReference type="Pfam" id="PF00126">
    <property type="entry name" value="HTH_1"/>
    <property type="match status" value="1"/>
</dbReference>
<organism evidence="6 7">
    <name type="scientific">Acidovorax bellezanensis</name>
    <dbReference type="NCBI Taxonomy" id="2976702"/>
    <lineage>
        <taxon>Bacteria</taxon>
        <taxon>Pseudomonadati</taxon>
        <taxon>Pseudomonadota</taxon>
        <taxon>Betaproteobacteria</taxon>
        <taxon>Burkholderiales</taxon>
        <taxon>Comamonadaceae</taxon>
        <taxon>Acidovorax</taxon>
    </lineage>
</organism>
<dbReference type="PRINTS" id="PR00039">
    <property type="entry name" value="HTHLYSR"/>
</dbReference>
<comment type="similarity">
    <text evidence="1">Belongs to the LysR transcriptional regulatory family.</text>
</comment>
<feature type="domain" description="HTH lysR-type" evidence="5">
    <location>
        <begin position="1"/>
        <end position="58"/>
    </location>
</feature>
<keyword evidence="3" id="KW-0238">DNA-binding</keyword>
<keyword evidence="2" id="KW-0805">Transcription regulation</keyword>
<proteinExistence type="inferred from homology"/>
<evidence type="ECO:0000313" key="7">
    <source>
        <dbReference type="Proteomes" id="UP001525968"/>
    </source>
</evidence>
<protein>
    <submittedName>
        <fullName evidence="6">LysR family transcriptional regulator</fullName>
    </submittedName>
</protein>
<dbReference type="Pfam" id="PF03466">
    <property type="entry name" value="LysR_substrate"/>
    <property type="match status" value="1"/>
</dbReference>
<sequence length="304" mass="33322">MTLKQLEAFFWAARCSSFAVAAERLNLSTSSLSKRIAELEASLGQLLFDRKHYRVSLTPAGAALLPRTQVLLDEAAAMRELVQGCDVVQGELRFGVGELSSQTWLPRMMSLAAKEYPGLQLEPVIDTGVQMEQRLESGELDFAIIAGASARNALRSYAIGSAHFTWVIAPGLPAEDLAQALQDWPLVTMPQGAGTHRMLEEWLGRTGGVVHRRLSCNTWGAVASLLVEGIGLGFLPQSWAQPLIAQGSLIALGAWPALNALHYSFQVRADDQRLVLAQVQRLLERCVNFDVPIRFFQSHEFPGT</sequence>
<dbReference type="InterPro" id="IPR036390">
    <property type="entry name" value="WH_DNA-bd_sf"/>
</dbReference>
<dbReference type="PROSITE" id="PS50931">
    <property type="entry name" value="HTH_LYSR"/>
    <property type="match status" value="1"/>
</dbReference>
<dbReference type="PANTHER" id="PTHR30126:SF94">
    <property type="entry name" value="LYSR FAMILY TRANSCRIPTIONAL REGULATOR"/>
    <property type="match status" value="1"/>
</dbReference>
<dbReference type="Gene3D" id="1.10.10.10">
    <property type="entry name" value="Winged helix-like DNA-binding domain superfamily/Winged helix DNA-binding domain"/>
    <property type="match status" value="1"/>
</dbReference>
<dbReference type="RefSeq" id="WP_261500197.1">
    <property type="nucleotide sequence ID" value="NZ_JAODYH010000004.1"/>
</dbReference>
<evidence type="ECO:0000256" key="3">
    <source>
        <dbReference type="ARBA" id="ARBA00023125"/>
    </source>
</evidence>
<keyword evidence="7" id="KW-1185">Reference proteome</keyword>
<dbReference type="SUPFAM" id="SSF53850">
    <property type="entry name" value="Periplasmic binding protein-like II"/>
    <property type="match status" value="1"/>
</dbReference>
<evidence type="ECO:0000256" key="1">
    <source>
        <dbReference type="ARBA" id="ARBA00009437"/>
    </source>
</evidence>
<dbReference type="Proteomes" id="UP001525968">
    <property type="component" value="Unassembled WGS sequence"/>
</dbReference>
<dbReference type="EMBL" id="JAODYH010000004">
    <property type="protein sequence ID" value="MCT9811032.1"/>
    <property type="molecule type" value="Genomic_DNA"/>
</dbReference>
<dbReference type="InterPro" id="IPR005119">
    <property type="entry name" value="LysR_subst-bd"/>
</dbReference>
<dbReference type="PANTHER" id="PTHR30126">
    <property type="entry name" value="HTH-TYPE TRANSCRIPTIONAL REGULATOR"/>
    <property type="match status" value="1"/>
</dbReference>
<evidence type="ECO:0000313" key="6">
    <source>
        <dbReference type="EMBL" id="MCT9811032.1"/>
    </source>
</evidence>
<keyword evidence="4" id="KW-0804">Transcription</keyword>